<evidence type="ECO:0000313" key="2">
    <source>
        <dbReference type="Proteomes" id="UP000003026"/>
    </source>
</evidence>
<name>J0JIM2_HELPX</name>
<protein>
    <submittedName>
        <fullName evidence="1">Uncharacterized protein</fullName>
    </submittedName>
</protein>
<reference evidence="1 2" key="1">
    <citation type="submission" date="2012-04" db="EMBL/GenBank/DDBJ databases">
        <title>Genome sequence of Helicobacter pylori NQ4044.</title>
        <authorList>
            <person name="Blanchard T.G."/>
            <person name="Czinn S.J."/>
            <person name="McCracken C."/>
            <person name="Abolude K."/>
            <person name="Maroo A."/>
            <person name="Santana-Cruz I."/>
            <person name="Tallon L.J."/>
            <person name="Ficke F.W.F."/>
        </authorList>
    </citation>
    <scope>NUCLEOTIDE SEQUENCE [LARGE SCALE GENOMIC DNA]</scope>
    <source>
        <strain evidence="1 2">NQ4044</strain>
    </source>
</reference>
<comment type="caution">
    <text evidence="1">The sequence shown here is derived from an EMBL/GenBank/DDBJ whole genome shotgun (WGS) entry which is preliminary data.</text>
</comment>
<organism evidence="1 2">
    <name type="scientific">Helicobacter pylori NQ4044</name>
    <dbReference type="NCBI Taxonomy" id="992028"/>
    <lineage>
        <taxon>Bacteria</taxon>
        <taxon>Pseudomonadati</taxon>
        <taxon>Campylobacterota</taxon>
        <taxon>Epsilonproteobacteria</taxon>
        <taxon>Campylobacterales</taxon>
        <taxon>Helicobacteraceae</taxon>
        <taxon>Helicobacter</taxon>
    </lineage>
</organism>
<accession>J0JIM2</accession>
<sequence>MKKLKKTDEKSVKNLKIEKRIGKLMKKLKIKRLKIKKLKRSGLKNQ</sequence>
<dbReference type="PATRIC" id="fig|992028.3.peg.439"/>
<dbReference type="AlphaFoldDB" id="J0JIM2"/>
<gene>
    <name evidence="1" type="ORF">HPNQ4044_0447</name>
</gene>
<dbReference type="EMBL" id="AKNW01000003">
    <property type="protein sequence ID" value="EJB38000.1"/>
    <property type="molecule type" value="Genomic_DNA"/>
</dbReference>
<proteinExistence type="predicted"/>
<dbReference type="Proteomes" id="UP000003026">
    <property type="component" value="Unassembled WGS sequence"/>
</dbReference>
<evidence type="ECO:0000313" key="1">
    <source>
        <dbReference type="EMBL" id="EJB38000.1"/>
    </source>
</evidence>